<proteinExistence type="inferred from homology"/>
<feature type="transmembrane region" description="Helical" evidence="10">
    <location>
        <begin position="255"/>
        <end position="274"/>
    </location>
</feature>
<evidence type="ECO:0000256" key="7">
    <source>
        <dbReference type="ARBA" id="ARBA00023136"/>
    </source>
</evidence>
<comment type="similarity">
    <text evidence="2">Belongs to the SLC13A/DASS transporter (TC 2.A.47) family. NADC subfamily.</text>
</comment>
<feature type="transmembrane region" description="Helical" evidence="10">
    <location>
        <begin position="217"/>
        <end position="235"/>
    </location>
</feature>
<evidence type="ECO:0000313" key="12">
    <source>
        <dbReference type="Proteomes" id="UP000013520"/>
    </source>
</evidence>
<feature type="transmembrane region" description="Helical" evidence="10">
    <location>
        <begin position="158"/>
        <end position="175"/>
    </location>
</feature>
<feature type="transmembrane region" description="Helical" evidence="10">
    <location>
        <begin position="110"/>
        <end position="138"/>
    </location>
</feature>
<evidence type="ECO:0000256" key="3">
    <source>
        <dbReference type="ARBA" id="ARBA00020150"/>
    </source>
</evidence>
<feature type="transmembrane region" description="Helical" evidence="10">
    <location>
        <begin position="409"/>
        <end position="430"/>
    </location>
</feature>
<feature type="region of interest" description="Disordered" evidence="9">
    <location>
        <begin position="49"/>
        <end position="69"/>
    </location>
</feature>
<name>R4KFP1_9FIRM</name>
<dbReference type="KEGG" id="dgi:Desgi_0931"/>
<evidence type="ECO:0000256" key="5">
    <source>
        <dbReference type="ARBA" id="ARBA00022692"/>
    </source>
</evidence>
<dbReference type="Pfam" id="PF00939">
    <property type="entry name" value="Na_sulph_symp"/>
    <property type="match status" value="1"/>
</dbReference>
<evidence type="ECO:0000256" key="6">
    <source>
        <dbReference type="ARBA" id="ARBA00022989"/>
    </source>
</evidence>
<dbReference type="OrthoDB" id="37272at2"/>
<sequence length="570" mass="60869">MSSLSSSIQSLWQYMWQLSKQTKRLMRFDMVAMVDNGNLSKKERKLADQVLPGGAGSPGGGNSGGSNNNGSNGGSYNLAKKVGLFLGPGLFLLVLLMPTPADMTPVAKSVLASTAWIATWWITEAIPIPATSLLPIVLFPLLGAQDVKTTTSSYGDNTVFLFMGGFLIAAAMERWNLHRRIALNIIKLVGTGPKTIILGFMVATAFLSMWISNTATAMMMMPIGLAVILQVALLLKEQGSDIDTSVGKFNFGTALMLGIAYAASIGGVATIIGTPPNGIFVGVVKEMWGQDISFASWLAYGIPLAVVTLIFAWWYLTSVAYPVKIKELPGGMRVINDEIQKLGPISKAETQVAAVFVLVALLWISSSFVLKDFIPMINDATISILGALLLFLLPVNLAKGQFVLDWESALKIPWGILLLFGGGISLAGGFKSSGLAEWIATRLVGLEGAPMLVIVLAVTAMTIFLTEVTSNTATATMLMPVMASMGVAMGIHPYVLMITAAIACSYAFMLPVATPPNAVVFGTGYVTIPQMVRAGFWLNIFGILAITALTIYYLPLVWGISFTTLPTWIN</sequence>
<evidence type="ECO:0000256" key="10">
    <source>
        <dbReference type="SAM" id="Phobius"/>
    </source>
</evidence>
<evidence type="ECO:0000256" key="1">
    <source>
        <dbReference type="ARBA" id="ARBA00004141"/>
    </source>
</evidence>
<protein>
    <recommendedName>
        <fullName evidence="3">Sodium-dependent dicarboxylate transporter SdcS</fullName>
    </recommendedName>
    <alternativeName>
        <fullName evidence="8">Na(+)/dicarboxylate symporter</fullName>
    </alternativeName>
</protein>
<keyword evidence="12" id="KW-1185">Reference proteome</keyword>
<dbReference type="InterPro" id="IPR001898">
    <property type="entry name" value="SLC13A/DASS"/>
</dbReference>
<evidence type="ECO:0000256" key="2">
    <source>
        <dbReference type="ARBA" id="ARBA00006772"/>
    </source>
</evidence>
<dbReference type="RefSeq" id="WP_006521131.1">
    <property type="nucleotide sequence ID" value="NC_021184.1"/>
</dbReference>
<feature type="compositionally biased region" description="Gly residues" evidence="9">
    <location>
        <begin position="53"/>
        <end position="64"/>
    </location>
</feature>
<dbReference type="PANTHER" id="PTHR10283:SF82">
    <property type="entry name" value="SOLUTE CARRIER FAMILY 13 MEMBER 2"/>
    <property type="match status" value="1"/>
</dbReference>
<dbReference type="NCBIfam" id="TIGR00785">
    <property type="entry name" value="dass"/>
    <property type="match status" value="1"/>
</dbReference>
<dbReference type="HOGENOM" id="CLU_005170_0_0_9"/>
<keyword evidence="5 10" id="KW-0812">Transmembrane</keyword>
<evidence type="ECO:0000313" key="11">
    <source>
        <dbReference type="EMBL" id="AGL00477.1"/>
    </source>
</evidence>
<reference evidence="11 12" key="1">
    <citation type="submission" date="2012-01" db="EMBL/GenBank/DDBJ databases">
        <title>Complete sequence of Desulfotomaculum gibsoniae DSM 7213.</title>
        <authorList>
            <consortium name="US DOE Joint Genome Institute"/>
            <person name="Lucas S."/>
            <person name="Han J."/>
            <person name="Lapidus A."/>
            <person name="Cheng J.-F."/>
            <person name="Goodwin L."/>
            <person name="Pitluck S."/>
            <person name="Peters L."/>
            <person name="Ovchinnikova G."/>
            <person name="Teshima H."/>
            <person name="Detter J.C."/>
            <person name="Han C."/>
            <person name="Tapia R."/>
            <person name="Land M."/>
            <person name="Hauser L."/>
            <person name="Kyrpides N."/>
            <person name="Ivanova N."/>
            <person name="Pagani I."/>
            <person name="Parshina S."/>
            <person name="Plugge C."/>
            <person name="Muyzer G."/>
            <person name="Kuever J."/>
            <person name="Ivanova A."/>
            <person name="Nazina T."/>
            <person name="Klenk H.-P."/>
            <person name="Brambilla E."/>
            <person name="Spring S."/>
            <person name="Stams A.F."/>
            <person name="Woyke T."/>
        </authorList>
    </citation>
    <scope>NUCLEOTIDE SEQUENCE [LARGE SCALE GENOMIC DNA]</scope>
    <source>
        <strain evidence="11 12">DSM 7213</strain>
    </source>
</reference>
<dbReference type="STRING" id="767817.Desgi_0931"/>
<dbReference type="Proteomes" id="UP000013520">
    <property type="component" value="Chromosome"/>
</dbReference>
<feature type="transmembrane region" description="Helical" evidence="10">
    <location>
        <begin position="450"/>
        <end position="470"/>
    </location>
</feature>
<evidence type="ECO:0000256" key="9">
    <source>
        <dbReference type="SAM" id="MobiDB-lite"/>
    </source>
</evidence>
<keyword evidence="6 10" id="KW-1133">Transmembrane helix</keyword>
<gene>
    <name evidence="11" type="ORF">Desgi_0931</name>
</gene>
<accession>R4KFP1</accession>
<evidence type="ECO:0000256" key="8">
    <source>
        <dbReference type="ARBA" id="ARBA00031174"/>
    </source>
</evidence>
<feature type="transmembrane region" description="Helical" evidence="10">
    <location>
        <begin position="352"/>
        <end position="370"/>
    </location>
</feature>
<keyword evidence="4" id="KW-0813">Transport</keyword>
<feature type="transmembrane region" description="Helical" evidence="10">
    <location>
        <begin position="534"/>
        <end position="554"/>
    </location>
</feature>
<dbReference type="PANTHER" id="PTHR10283">
    <property type="entry name" value="SOLUTE CARRIER FAMILY 13 MEMBER"/>
    <property type="match status" value="1"/>
</dbReference>
<dbReference type="CDD" id="cd01115">
    <property type="entry name" value="SLC13_permease"/>
    <property type="match status" value="1"/>
</dbReference>
<dbReference type="EMBL" id="CP003273">
    <property type="protein sequence ID" value="AGL00477.1"/>
    <property type="molecule type" value="Genomic_DNA"/>
</dbReference>
<feature type="transmembrane region" description="Helical" evidence="10">
    <location>
        <begin position="78"/>
        <end position="98"/>
    </location>
</feature>
<keyword evidence="7 10" id="KW-0472">Membrane</keyword>
<dbReference type="PROSITE" id="PS01271">
    <property type="entry name" value="NA_SULFATE"/>
    <property type="match status" value="1"/>
</dbReference>
<feature type="transmembrane region" description="Helical" evidence="10">
    <location>
        <begin position="294"/>
        <end position="316"/>
    </location>
</feature>
<comment type="subcellular location">
    <subcellularLocation>
        <location evidence="1">Membrane</location>
        <topology evidence="1">Multi-pass membrane protein</topology>
    </subcellularLocation>
</comment>
<dbReference type="InterPro" id="IPR031312">
    <property type="entry name" value="Na/sul_symport_CS"/>
</dbReference>
<organism evidence="11 12">
    <name type="scientific">Desulfoscipio gibsoniae DSM 7213</name>
    <dbReference type="NCBI Taxonomy" id="767817"/>
    <lineage>
        <taxon>Bacteria</taxon>
        <taxon>Bacillati</taxon>
        <taxon>Bacillota</taxon>
        <taxon>Clostridia</taxon>
        <taxon>Eubacteriales</taxon>
        <taxon>Desulfallaceae</taxon>
        <taxon>Desulfoscipio</taxon>
    </lineage>
</organism>
<dbReference type="eggNOG" id="COG0471">
    <property type="taxonomic scope" value="Bacteria"/>
</dbReference>
<dbReference type="AlphaFoldDB" id="R4KFP1"/>
<dbReference type="GO" id="GO:0005886">
    <property type="term" value="C:plasma membrane"/>
    <property type="evidence" value="ECO:0007669"/>
    <property type="project" value="TreeGrafter"/>
</dbReference>
<dbReference type="GO" id="GO:0015141">
    <property type="term" value="F:succinate transmembrane transporter activity"/>
    <property type="evidence" value="ECO:0007669"/>
    <property type="project" value="UniProtKB-ARBA"/>
</dbReference>
<evidence type="ECO:0000256" key="4">
    <source>
        <dbReference type="ARBA" id="ARBA00022448"/>
    </source>
</evidence>
<feature type="transmembrane region" description="Helical" evidence="10">
    <location>
        <begin position="376"/>
        <end position="397"/>
    </location>
</feature>